<accession>A0AAU7VH73</accession>
<sequence>MKRKVNMNLNLSGVAYYVRWAIGSGQFAQMVLDRQIKEVIGAMDQLSMGVEVVADEVNLPKKRRIKVAD</sequence>
<organism evidence="1">
    <name type="scientific">Serratia phage Spe5P4</name>
    <dbReference type="NCBI Taxonomy" id="3159438"/>
    <lineage>
        <taxon>Viruses</taxon>
        <taxon>Duplodnaviria</taxon>
        <taxon>Heunggongvirae</taxon>
        <taxon>Uroviricota</taxon>
        <taxon>Caudoviricetes</taxon>
        <taxon>Lindbergviridae</taxon>
        <taxon>Myosmarvirus</taxon>
    </lineage>
</organism>
<proteinExistence type="predicted"/>
<evidence type="ECO:0000313" key="1">
    <source>
        <dbReference type="EMBL" id="XBW78059.1"/>
    </source>
</evidence>
<protein>
    <submittedName>
        <fullName evidence="1">Uncharacterized protein</fullName>
    </submittedName>
</protein>
<name>A0AAU7VH73_9CAUD</name>
<dbReference type="EMBL" id="PP858852">
    <property type="protein sequence ID" value="XBW78059.1"/>
    <property type="molecule type" value="Genomic_DNA"/>
</dbReference>
<reference evidence="1" key="1">
    <citation type="submission" date="2024-05" db="EMBL/GenBank/DDBJ databases">
        <authorList>
            <person name="Duan X."/>
        </authorList>
    </citation>
    <scope>NUCLEOTIDE SEQUENCE</scope>
</reference>
<gene>
    <name evidence="1" type="ORF">AUQADHIK_CDS0034</name>
</gene>